<name>A0A7C4L2R3_9CHLR</name>
<organism evidence="1">
    <name type="scientific">Bellilinea caldifistulae</name>
    <dbReference type="NCBI Taxonomy" id="360411"/>
    <lineage>
        <taxon>Bacteria</taxon>
        <taxon>Bacillati</taxon>
        <taxon>Chloroflexota</taxon>
        <taxon>Anaerolineae</taxon>
        <taxon>Anaerolineales</taxon>
        <taxon>Anaerolineaceae</taxon>
        <taxon>Bellilinea</taxon>
    </lineage>
</organism>
<comment type="caution">
    <text evidence="1">The sequence shown here is derived from an EMBL/GenBank/DDBJ whole genome shotgun (WGS) entry which is preliminary data.</text>
</comment>
<gene>
    <name evidence="1" type="ORF">ENT17_10220</name>
</gene>
<proteinExistence type="predicted"/>
<dbReference type="EMBL" id="DSXR01000102">
    <property type="protein sequence ID" value="HGS87981.1"/>
    <property type="molecule type" value="Genomic_DNA"/>
</dbReference>
<accession>A0A7C4L2R3</accession>
<dbReference type="AlphaFoldDB" id="A0A7C4L2R3"/>
<reference evidence="1" key="1">
    <citation type="journal article" date="2020" name="mSystems">
        <title>Genome- and Community-Level Interaction Insights into Carbon Utilization and Element Cycling Functions of Hydrothermarchaeota in Hydrothermal Sediment.</title>
        <authorList>
            <person name="Zhou Z."/>
            <person name="Liu Y."/>
            <person name="Xu W."/>
            <person name="Pan J."/>
            <person name="Luo Z.H."/>
            <person name="Li M."/>
        </authorList>
    </citation>
    <scope>NUCLEOTIDE SEQUENCE [LARGE SCALE GENOMIC DNA]</scope>
    <source>
        <strain evidence="1">SpSt-556</strain>
    </source>
</reference>
<sequence>MVFVGSHYRANAFLSFLNDIKKGEAQIHLHCLLEKSPFSWLQETPAFCCASRTLEELQAALPETPRSRYFPTSPTDTDDRITIPYILVMDDLVVVHNNRLFNRVVGGLHASILMRCNNFVLLGVVSPLEMTFFDTDRYNTFFFAPFEEDSFLCHFVKFGAILPSMLADNELLVYINGQWDVLIVDSRWLPS</sequence>
<evidence type="ECO:0000313" key="1">
    <source>
        <dbReference type="EMBL" id="HGS87981.1"/>
    </source>
</evidence>
<protein>
    <submittedName>
        <fullName evidence="1">Uncharacterized protein</fullName>
    </submittedName>
</protein>